<dbReference type="InterPro" id="IPR035926">
    <property type="entry name" value="NusB-like_sf"/>
</dbReference>
<comment type="subcellular location">
    <subcellularLocation>
        <location evidence="2">Cytoplasm</location>
    </subcellularLocation>
</comment>
<evidence type="ECO:0000256" key="13">
    <source>
        <dbReference type="PROSITE-ProRule" id="PRU01023"/>
    </source>
</evidence>
<evidence type="ECO:0000313" key="16">
    <source>
        <dbReference type="Proteomes" id="UP000601522"/>
    </source>
</evidence>
<evidence type="ECO:0000256" key="9">
    <source>
        <dbReference type="ARBA" id="ARBA00022884"/>
    </source>
</evidence>
<dbReference type="AlphaFoldDB" id="A0A926IHA6"/>
<evidence type="ECO:0000256" key="10">
    <source>
        <dbReference type="ARBA" id="ARBA00030399"/>
    </source>
</evidence>
<dbReference type="FunFam" id="3.40.50.150:FF:000022">
    <property type="entry name" value="Ribosomal RNA small subunit methyltransferase B"/>
    <property type="match status" value="1"/>
</dbReference>
<comment type="function">
    <text evidence="1">Specifically methylates the cytosine at position 967 (m5C967) of 16S rRNA.</text>
</comment>
<dbReference type="InterPro" id="IPR049560">
    <property type="entry name" value="MeTrfase_RsmB-F_NOP2_cat"/>
</dbReference>
<feature type="binding site" evidence="13">
    <location>
        <position position="284"/>
    </location>
    <ligand>
        <name>S-adenosyl-L-methionine</name>
        <dbReference type="ChEBI" id="CHEBI:59789"/>
    </ligand>
</feature>
<evidence type="ECO:0000256" key="7">
    <source>
        <dbReference type="ARBA" id="ARBA00022679"/>
    </source>
</evidence>
<dbReference type="CDD" id="cd02440">
    <property type="entry name" value="AdoMet_MTases"/>
    <property type="match status" value="1"/>
</dbReference>
<gene>
    <name evidence="15" type="primary">rsmB</name>
    <name evidence="15" type="ORF">H8689_04860</name>
</gene>
<evidence type="ECO:0000256" key="1">
    <source>
        <dbReference type="ARBA" id="ARBA00002724"/>
    </source>
</evidence>
<dbReference type="InterPro" id="IPR029063">
    <property type="entry name" value="SAM-dependent_MTases_sf"/>
</dbReference>
<dbReference type="SUPFAM" id="SSF53335">
    <property type="entry name" value="S-adenosyl-L-methionine-dependent methyltransferases"/>
    <property type="match status" value="1"/>
</dbReference>
<feature type="binding site" evidence="13">
    <location>
        <begin position="260"/>
        <end position="266"/>
    </location>
    <ligand>
        <name>S-adenosyl-L-methionine</name>
        <dbReference type="ChEBI" id="CHEBI:59789"/>
    </ligand>
</feature>
<dbReference type="EMBL" id="JACRTK010000002">
    <property type="protein sequence ID" value="MBC8590457.1"/>
    <property type="molecule type" value="Genomic_DNA"/>
</dbReference>
<dbReference type="GO" id="GO:0006355">
    <property type="term" value="P:regulation of DNA-templated transcription"/>
    <property type="evidence" value="ECO:0007669"/>
    <property type="project" value="InterPro"/>
</dbReference>
<keyword evidence="7 13" id="KW-0808">Transferase</keyword>
<comment type="catalytic activity">
    <reaction evidence="12">
        <text>cytidine(967) in 16S rRNA + S-adenosyl-L-methionine = 5-methylcytidine(967) in 16S rRNA + S-adenosyl-L-homocysteine + H(+)</text>
        <dbReference type="Rhea" id="RHEA:42748"/>
        <dbReference type="Rhea" id="RHEA-COMP:10219"/>
        <dbReference type="Rhea" id="RHEA-COMP:10220"/>
        <dbReference type="ChEBI" id="CHEBI:15378"/>
        <dbReference type="ChEBI" id="CHEBI:57856"/>
        <dbReference type="ChEBI" id="CHEBI:59789"/>
        <dbReference type="ChEBI" id="CHEBI:74483"/>
        <dbReference type="ChEBI" id="CHEBI:82748"/>
        <dbReference type="EC" id="2.1.1.176"/>
    </reaction>
</comment>
<dbReference type="EC" id="2.1.1.176" evidence="3"/>
<evidence type="ECO:0000256" key="3">
    <source>
        <dbReference type="ARBA" id="ARBA00012140"/>
    </source>
</evidence>
<dbReference type="InterPro" id="IPR011023">
    <property type="entry name" value="Nop2p"/>
</dbReference>
<dbReference type="Pfam" id="PF22458">
    <property type="entry name" value="RsmF-B_ferredox"/>
    <property type="match status" value="1"/>
</dbReference>
<reference evidence="15 16" key="1">
    <citation type="submission" date="2020-08" db="EMBL/GenBank/DDBJ databases">
        <title>Genome public.</title>
        <authorList>
            <person name="Liu C."/>
            <person name="Sun Q."/>
        </authorList>
    </citation>
    <scope>NUCLEOTIDE SEQUENCE [LARGE SCALE GENOMIC DNA]</scope>
    <source>
        <strain evidence="15 16">NSJ-26</strain>
    </source>
</reference>
<dbReference type="Proteomes" id="UP000601522">
    <property type="component" value="Unassembled WGS sequence"/>
</dbReference>
<dbReference type="FunFam" id="3.30.70.1170:FF:000003">
    <property type="entry name" value="16S rRNA (Cytosine(967)-C(5))-methyltransferase RsmB"/>
    <property type="match status" value="1"/>
</dbReference>
<proteinExistence type="inferred from homology"/>
<dbReference type="RefSeq" id="WP_249323300.1">
    <property type="nucleotide sequence ID" value="NZ_JACRTK010000002.1"/>
</dbReference>
<dbReference type="PANTHER" id="PTHR22807">
    <property type="entry name" value="NOP2 YEAST -RELATED NOL1/NOP2/FMU SUN DOMAIN-CONTAINING"/>
    <property type="match status" value="1"/>
</dbReference>
<accession>A0A926IHA6</accession>
<keyword evidence="5" id="KW-0698">rRNA processing</keyword>
<dbReference type="Gene3D" id="1.10.940.10">
    <property type="entry name" value="NusB-like"/>
    <property type="match status" value="1"/>
</dbReference>
<keyword evidence="9 13" id="KW-0694">RNA-binding</keyword>
<name>A0A926IHA6_9FIRM</name>
<sequence length="447" mass="51281">MGLSPREIAIKLLININENNAYSNIELNQYMNKDMDQRDENLIRELVYGVLENKLYIDYIVSKASKVKLKKIHPNILEILRIGIYQICFMDKIPERAAVNESVNLAKKYGHKGTIGYVNGVLRSISRDKEKYMNIDNMDNINYISIKYSHPKYLVRRWIEEFGLEFTEELCKENNKRPFLNIRVNTLKINKNDLQDVLLKQGIATREGKYADDCLIVDNPNGITALDEFKKGLFTIQDESSMLVSQIMNPKDGSKAIDVCSAPGGKATHMAQIMNNNGLIISRDVHNHKIELIEDNAKRLGINIIKTQLYDALIKDENLISKFDYCLLDAPCSGLGLIRRKPEIKWNRKEEDIKALAILQLKIIENAKDYVKPGGVLVYSTCTIEKEENINLVETFLNKNPDFKLVNIQDRLKNKDGLNTLNQGYIQLYPHIHGTDGFFIAKMIRRG</sequence>
<evidence type="ECO:0000256" key="12">
    <source>
        <dbReference type="ARBA" id="ARBA00047283"/>
    </source>
</evidence>
<evidence type="ECO:0000313" key="15">
    <source>
        <dbReference type="EMBL" id="MBC8590457.1"/>
    </source>
</evidence>
<dbReference type="GO" id="GO:0005737">
    <property type="term" value="C:cytoplasm"/>
    <property type="evidence" value="ECO:0007669"/>
    <property type="project" value="UniProtKB-SubCell"/>
</dbReference>
<organism evidence="15 16">
    <name type="scientific">Wansuia hejianensis</name>
    <dbReference type="NCBI Taxonomy" id="2763667"/>
    <lineage>
        <taxon>Bacteria</taxon>
        <taxon>Bacillati</taxon>
        <taxon>Bacillota</taxon>
        <taxon>Clostridia</taxon>
        <taxon>Lachnospirales</taxon>
        <taxon>Lachnospiraceae</taxon>
        <taxon>Wansuia</taxon>
    </lineage>
</organism>
<dbReference type="InterPro" id="IPR001678">
    <property type="entry name" value="MeTrfase_RsmB-F_NOP2_dom"/>
</dbReference>
<dbReference type="InterPro" id="IPR006027">
    <property type="entry name" value="NusB_RsmB_TIM44"/>
</dbReference>
<keyword evidence="4" id="KW-0963">Cytoplasm</keyword>
<evidence type="ECO:0000259" key="14">
    <source>
        <dbReference type="PROSITE" id="PS51686"/>
    </source>
</evidence>
<evidence type="ECO:0000256" key="5">
    <source>
        <dbReference type="ARBA" id="ARBA00022552"/>
    </source>
</evidence>
<dbReference type="GO" id="GO:0008649">
    <property type="term" value="F:rRNA methyltransferase activity"/>
    <property type="evidence" value="ECO:0007669"/>
    <property type="project" value="InterPro"/>
</dbReference>
<keyword evidence="6 13" id="KW-0489">Methyltransferase</keyword>
<comment type="similarity">
    <text evidence="13">Belongs to the class I-like SAM-binding methyltransferase superfamily. RsmB/NOP family.</text>
</comment>
<dbReference type="InterPro" id="IPR023267">
    <property type="entry name" value="RCMT"/>
</dbReference>
<feature type="domain" description="SAM-dependent MTase RsmB/NOP-type" evidence="14">
    <location>
        <begin position="170"/>
        <end position="446"/>
    </location>
</feature>
<evidence type="ECO:0000256" key="2">
    <source>
        <dbReference type="ARBA" id="ARBA00004496"/>
    </source>
</evidence>
<protein>
    <recommendedName>
        <fullName evidence="3">16S rRNA (cytosine(967)-C(5))-methyltransferase</fullName>
        <ecNumber evidence="3">2.1.1.176</ecNumber>
    </recommendedName>
    <alternativeName>
        <fullName evidence="10">16S rRNA m5C967 methyltransferase</fullName>
    </alternativeName>
    <alternativeName>
        <fullName evidence="11">rRNA (cytosine-C(5)-)-methyltransferase RsmB</fullName>
    </alternativeName>
</protein>
<evidence type="ECO:0000256" key="6">
    <source>
        <dbReference type="ARBA" id="ARBA00022603"/>
    </source>
</evidence>
<feature type="active site" description="Nucleophile" evidence="13">
    <location>
        <position position="382"/>
    </location>
</feature>
<feature type="binding site" evidence="13">
    <location>
        <position position="329"/>
    </location>
    <ligand>
        <name>S-adenosyl-L-methionine</name>
        <dbReference type="ChEBI" id="CHEBI:59789"/>
    </ligand>
</feature>
<dbReference type="PANTHER" id="PTHR22807:SF53">
    <property type="entry name" value="RIBOSOMAL RNA SMALL SUBUNIT METHYLTRANSFERASE B-RELATED"/>
    <property type="match status" value="1"/>
</dbReference>
<dbReference type="NCBIfam" id="TIGR00563">
    <property type="entry name" value="rsmB"/>
    <property type="match status" value="1"/>
</dbReference>
<dbReference type="PRINTS" id="PR02008">
    <property type="entry name" value="RCMTFAMILY"/>
</dbReference>
<dbReference type="PROSITE" id="PS51686">
    <property type="entry name" value="SAM_MT_RSMB_NOP"/>
    <property type="match status" value="1"/>
</dbReference>
<dbReference type="Gene3D" id="3.30.70.1170">
    <property type="entry name" value="Sun protein, domain 3"/>
    <property type="match status" value="1"/>
</dbReference>
<evidence type="ECO:0000256" key="8">
    <source>
        <dbReference type="ARBA" id="ARBA00022691"/>
    </source>
</evidence>
<comment type="caution">
    <text evidence="15">The sequence shown here is derived from an EMBL/GenBank/DDBJ whole genome shotgun (WGS) entry which is preliminary data.</text>
</comment>
<dbReference type="Gene3D" id="3.40.50.150">
    <property type="entry name" value="Vaccinia Virus protein VP39"/>
    <property type="match status" value="1"/>
</dbReference>
<dbReference type="InterPro" id="IPR004573">
    <property type="entry name" value="rRNA_ssu_MeTfrase_B"/>
</dbReference>
<keyword evidence="8 13" id="KW-0949">S-adenosyl-L-methionine</keyword>
<dbReference type="NCBIfam" id="NF011494">
    <property type="entry name" value="PRK14902.1"/>
    <property type="match status" value="1"/>
</dbReference>
<dbReference type="InterPro" id="IPR054728">
    <property type="entry name" value="RsmB-like_ferredoxin"/>
</dbReference>
<dbReference type="GO" id="GO:0003723">
    <property type="term" value="F:RNA binding"/>
    <property type="evidence" value="ECO:0007669"/>
    <property type="project" value="UniProtKB-UniRule"/>
</dbReference>
<dbReference type="NCBIfam" id="TIGR00446">
    <property type="entry name" value="nop2p"/>
    <property type="match status" value="1"/>
</dbReference>
<feature type="binding site" evidence="13">
    <location>
        <position position="311"/>
    </location>
    <ligand>
        <name>S-adenosyl-L-methionine</name>
        <dbReference type="ChEBI" id="CHEBI:59789"/>
    </ligand>
</feature>
<dbReference type="SUPFAM" id="SSF48013">
    <property type="entry name" value="NusB-like"/>
    <property type="match status" value="1"/>
</dbReference>
<evidence type="ECO:0000256" key="4">
    <source>
        <dbReference type="ARBA" id="ARBA00022490"/>
    </source>
</evidence>
<evidence type="ECO:0000256" key="11">
    <source>
        <dbReference type="ARBA" id="ARBA00031088"/>
    </source>
</evidence>
<dbReference type="Pfam" id="PF01029">
    <property type="entry name" value="NusB"/>
    <property type="match status" value="1"/>
</dbReference>
<dbReference type="Pfam" id="PF01189">
    <property type="entry name" value="Methyltr_RsmB-F"/>
    <property type="match status" value="1"/>
</dbReference>
<keyword evidence="16" id="KW-1185">Reference proteome</keyword>